<dbReference type="AlphaFoldDB" id="A0A5J4YH18"/>
<keyword evidence="2" id="KW-1185">Reference proteome</keyword>
<sequence>MYGASLSLGIAQRMTHARSAANRGNAFAMLMQPDDCDDDAGMRGYAYSHADEKMSCDNDSYTRWHLVERV</sequence>
<protein>
    <submittedName>
        <fullName evidence="1">Uncharacterized protein</fullName>
    </submittedName>
</protein>
<organism evidence="1 2">
    <name type="scientific">Porphyridium purpureum</name>
    <name type="common">Red alga</name>
    <name type="synonym">Porphyridium cruentum</name>
    <dbReference type="NCBI Taxonomy" id="35688"/>
    <lineage>
        <taxon>Eukaryota</taxon>
        <taxon>Rhodophyta</taxon>
        <taxon>Bangiophyceae</taxon>
        <taxon>Porphyridiales</taxon>
        <taxon>Porphyridiaceae</taxon>
        <taxon>Porphyridium</taxon>
    </lineage>
</organism>
<name>A0A5J4YH18_PORPP</name>
<evidence type="ECO:0000313" key="2">
    <source>
        <dbReference type="Proteomes" id="UP000324585"/>
    </source>
</evidence>
<accession>A0A5J4YH18</accession>
<dbReference type="Proteomes" id="UP000324585">
    <property type="component" value="Unassembled WGS sequence"/>
</dbReference>
<reference evidence="2" key="1">
    <citation type="journal article" date="2019" name="Nat. Commun.">
        <title>Expansion of phycobilisome linker gene families in mesophilic red algae.</title>
        <authorList>
            <person name="Lee J."/>
            <person name="Kim D."/>
            <person name="Bhattacharya D."/>
            <person name="Yoon H.S."/>
        </authorList>
    </citation>
    <scope>NUCLEOTIDE SEQUENCE [LARGE SCALE GENOMIC DNA]</scope>
    <source>
        <strain evidence="2">CCMP 1328</strain>
    </source>
</reference>
<evidence type="ECO:0000313" key="1">
    <source>
        <dbReference type="EMBL" id="KAA8490465.1"/>
    </source>
</evidence>
<dbReference type="EMBL" id="VRMN01000026">
    <property type="protein sequence ID" value="KAA8490465.1"/>
    <property type="molecule type" value="Genomic_DNA"/>
</dbReference>
<gene>
    <name evidence="1" type="ORF">FVE85_9573</name>
</gene>
<proteinExistence type="predicted"/>
<comment type="caution">
    <text evidence="1">The sequence shown here is derived from an EMBL/GenBank/DDBJ whole genome shotgun (WGS) entry which is preliminary data.</text>
</comment>